<gene>
    <name evidence="6" type="ORF">Acr_00g0064790</name>
</gene>
<dbReference type="PANTHER" id="PTHR43427">
    <property type="entry name" value="CHLORIDE CHANNEL PROTEIN CLC-E"/>
    <property type="match status" value="1"/>
</dbReference>
<dbReference type="OrthoDB" id="4564at2759"/>
<feature type="transmembrane region" description="Helical" evidence="5">
    <location>
        <begin position="57"/>
        <end position="80"/>
    </location>
</feature>
<keyword evidence="2 5" id="KW-0812">Transmembrane</keyword>
<dbReference type="InterPro" id="IPR014743">
    <property type="entry name" value="Cl-channel_core"/>
</dbReference>
<evidence type="ECO:0000313" key="7">
    <source>
        <dbReference type="Proteomes" id="UP000585474"/>
    </source>
</evidence>
<reference evidence="7" key="1">
    <citation type="submission" date="2019-07" db="EMBL/GenBank/DDBJ databases">
        <title>De Novo Assembly of kiwifruit Actinidia rufa.</title>
        <authorList>
            <person name="Sugita-Konishi S."/>
            <person name="Sato K."/>
            <person name="Mori E."/>
            <person name="Abe Y."/>
            <person name="Kisaki G."/>
            <person name="Hamano K."/>
            <person name="Suezawa K."/>
            <person name="Otani M."/>
            <person name="Fukuda T."/>
            <person name="Manabe T."/>
            <person name="Gomi K."/>
            <person name="Tabuchi M."/>
            <person name="Akimitsu K."/>
            <person name="Kataoka I."/>
        </authorList>
    </citation>
    <scope>NUCLEOTIDE SEQUENCE [LARGE SCALE GENOMIC DNA]</scope>
    <source>
        <strain evidence="7">cv. Fuchu</strain>
    </source>
</reference>
<keyword evidence="4 5" id="KW-0472">Membrane</keyword>
<dbReference type="GO" id="GO:0005794">
    <property type="term" value="C:Golgi apparatus"/>
    <property type="evidence" value="ECO:0007669"/>
    <property type="project" value="TreeGrafter"/>
</dbReference>
<sequence length="105" mass="11177">MSSVSSATAPGIWLLVQLVTTKVRTCRWMCPASLMIGAAVYVVFGGLAAVVTQPPKAYVLVGMATTLASVSALPLTSVLLQFELSKDYMILLPLMIGCNQPDQLF</sequence>
<dbReference type="EMBL" id="BJWL01000337">
    <property type="protein sequence ID" value="GFS39770.1"/>
    <property type="molecule type" value="Genomic_DNA"/>
</dbReference>
<dbReference type="SUPFAM" id="SSF81340">
    <property type="entry name" value="Clc chloride channel"/>
    <property type="match status" value="1"/>
</dbReference>
<evidence type="ECO:0000313" key="6">
    <source>
        <dbReference type="EMBL" id="GFS39770.1"/>
    </source>
</evidence>
<dbReference type="GO" id="GO:0015108">
    <property type="term" value="F:chloride transmembrane transporter activity"/>
    <property type="evidence" value="ECO:0007669"/>
    <property type="project" value="InterPro"/>
</dbReference>
<dbReference type="Gene3D" id="1.10.3080.10">
    <property type="entry name" value="Clc chloride channel"/>
    <property type="match status" value="1"/>
</dbReference>
<dbReference type="Proteomes" id="UP000585474">
    <property type="component" value="Unassembled WGS sequence"/>
</dbReference>
<evidence type="ECO:0000256" key="3">
    <source>
        <dbReference type="ARBA" id="ARBA00022989"/>
    </source>
</evidence>
<organism evidence="6 7">
    <name type="scientific">Actinidia rufa</name>
    <dbReference type="NCBI Taxonomy" id="165716"/>
    <lineage>
        <taxon>Eukaryota</taxon>
        <taxon>Viridiplantae</taxon>
        <taxon>Streptophyta</taxon>
        <taxon>Embryophyta</taxon>
        <taxon>Tracheophyta</taxon>
        <taxon>Spermatophyta</taxon>
        <taxon>Magnoliopsida</taxon>
        <taxon>eudicotyledons</taxon>
        <taxon>Gunneridae</taxon>
        <taxon>Pentapetalae</taxon>
        <taxon>asterids</taxon>
        <taxon>Ericales</taxon>
        <taxon>Actinidiaceae</taxon>
        <taxon>Actinidia</taxon>
    </lineage>
</organism>
<evidence type="ECO:0000256" key="2">
    <source>
        <dbReference type="ARBA" id="ARBA00022692"/>
    </source>
</evidence>
<comment type="caution">
    <text evidence="6">The sequence shown here is derived from an EMBL/GenBank/DDBJ whole genome shotgun (WGS) entry which is preliminary data.</text>
</comment>
<comment type="subcellular location">
    <subcellularLocation>
        <location evidence="1">Membrane</location>
        <topology evidence="1">Multi-pass membrane protein</topology>
    </subcellularLocation>
</comment>
<dbReference type="Pfam" id="PF00654">
    <property type="entry name" value="Voltage_CLC"/>
    <property type="match status" value="1"/>
</dbReference>
<dbReference type="InterPro" id="IPR001807">
    <property type="entry name" value="ClC"/>
</dbReference>
<proteinExistence type="predicted"/>
<dbReference type="PANTHER" id="PTHR43427:SF3">
    <property type="entry name" value="CHLORIDE CHANNEL PROTEIN CLC-F"/>
    <property type="match status" value="1"/>
</dbReference>
<keyword evidence="7" id="KW-1185">Reference proteome</keyword>
<evidence type="ECO:0000256" key="4">
    <source>
        <dbReference type="ARBA" id="ARBA00023136"/>
    </source>
</evidence>
<dbReference type="InterPro" id="IPR050368">
    <property type="entry name" value="ClC-type_chloride_channel"/>
</dbReference>
<accession>A0A7J0DPM8</accession>
<name>A0A7J0DPM8_9ERIC</name>
<evidence type="ECO:0000256" key="1">
    <source>
        <dbReference type="ARBA" id="ARBA00004141"/>
    </source>
</evidence>
<feature type="transmembrane region" description="Helical" evidence="5">
    <location>
        <begin position="32"/>
        <end position="51"/>
    </location>
</feature>
<protein>
    <submittedName>
        <fullName evidence="6">Chloride channel F</fullName>
    </submittedName>
</protein>
<dbReference type="GO" id="GO:0009507">
    <property type="term" value="C:chloroplast"/>
    <property type="evidence" value="ECO:0007669"/>
    <property type="project" value="TreeGrafter"/>
</dbReference>
<dbReference type="AlphaFoldDB" id="A0A7J0DPM8"/>
<dbReference type="GO" id="GO:0016020">
    <property type="term" value="C:membrane"/>
    <property type="evidence" value="ECO:0007669"/>
    <property type="project" value="UniProtKB-SubCell"/>
</dbReference>
<evidence type="ECO:0000256" key="5">
    <source>
        <dbReference type="SAM" id="Phobius"/>
    </source>
</evidence>
<keyword evidence="3 5" id="KW-1133">Transmembrane helix</keyword>